<keyword evidence="8" id="KW-0106">Calcium</keyword>
<evidence type="ECO:0000256" key="2">
    <source>
        <dbReference type="ARBA" id="ARBA00022473"/>
    </source>
</evidence>
<dbReference type="PROSITE" id="PS00010">
    <property type="entry name" value="ASX_HYDROXYL"/>
    <property type="match status" value="1"/>
</dbReference>
<feature type="domain" description="EGF-like" evidence="17">
    <location>
        <begin position="627"/>
        <end position="663"/>
    </location>
</feature>
<evidence type="ECO:0000256" key="14">
    <source>
        <dbReference type="PROSITE-ProRule" id="PRU00377"/>
    </source>
</evidence>
<dbReference type="Proteomes" id="UP001314229">
    <property type="component" value="Unassembled WGS sequence"/>
</dbReference>
<keyword evidence="3 13" id="KW-0245">EGF-like domain</keyword>
<dbReference type="GO" id="GO:0034587">
    <property type="term" value="P:piRNA processing"/>
    <property type="evidence" value="ECO:0007669"/>
    <property type="project" value="TreeGrafter"/>
</dbReference>
<keyword evidence="4 15" id="KW-0812">Transmembrane</keyword>
<dbReference type="GO" id="GO:0005509">
    <property type="term" value="F:calcium ion binding"/>
    <property type="evidence" value="ECO:0007669"/>
    <property type="project" value="InterPro"/>
</dbReference>
<dbReference type="SMART" id="SM00051">
    <property type="entry name" value="DSL"/>
    <property type="match status" value="1"/>
</dbReference>
<dbReference type="InterPro" id="IPR002562">
    <property type="entry name" value="3'-5'_exonuclease_dom"/>
</dbReference>
<proteinExistence type="predicted"/>
<dbReference type="Gene3D" id="3.30.420.10">
    <property type="entry name" value="Ribonuclease H-like superfamily/Ribonuclease H"/>
    <property type="match status" value="1"/>
</dbReference>
<dbReference type="FunFam" id="2.10.25.10:FF:000012">
    <property type="entry name" value="Delta-like protein"/>
    <property type="match status" value="3"/>
</dbReference>
<feature type="disulfide bond" evidence="13">
    <location>
        <begin position="731"/>
        <end position="740"/>
    </location>
</feature>
<dbReference type="AlphaFoldDB" id="A0AAV1NDL2"/>
<dbReference type="SUPFAM" id="SSF57184">
    <property type="entry name" value="Growth factor receptor domain"/>
    <property type="match status" value="1"/>
</dbReference>
<feature type="domain" description="EGF-like" evidence="17">
    <location>
        <begin position="781"/>
        <end position="818"/>
    </location>
</feature>
<dbReference type="GO" id="GO:0045597">
    <property type="term" value="P:positive regulation of cell differentiation"/>
    <property type="evidence" value="ECO:0007669"/>
    <property type="project" value="UniProtKB-ARBA"/>
</dbReference>
<evidence type="ECO:0000256" key="7">
    <source>
        <dbReference type="ARBA" id="ARBA00022782"/>
    </source>
</evidence>
<keyword evidence="7" id="KW-0221">Differentiation</keyword>
<comment type="caution">
    <text evidence="19">The sequence shown here is derived from an EMBL/GenBank/DDBJ whole genome shotgun (WGS) entry which is preliminary data.</text>
</comment>
<dbReference type="SUPFAM" id="SSF57196">
    <property type="entry name" value="EGF/Laminin"/>
    <property type="match status" value="3"/>
</dbReference>
<dbReference type="SUPFAM" id="SSF53098">
    <property type="entry name" value="Ribonuclease H-like"/>
    <property type="match status" value="1"/>
</dbReference>
<feature type="domain" description="EGF-like" evidence="17">
    <location>
        <begin position="743"/>
        <end position="779"/>
    </location>
</feature>
<dbReference type="EMBL" id="CAWUFR010000027">
    <property type="protein sequence ID" value="CAK6957113.1"/>
    <property type="molecule type" value="Genomic_DNA"/>
</dbReference>
<evidence type="ECO:0000259" key="18">
    <source>
        <dbReference type="PROSITE" id="PS51051"/>
    </source>
</evidence>
<evidence type="ECO:0000256" key="11">
    <source>
        <dbReference type="ARBA" id="ARBA00023157"/>
    </source>
</evidence>
<feature type="domain" description="EGF-like" evidence="17">
    <location>
        <begin position="665"/>
        <end position="703"/>
    </location>
</feature>
<keyword evidence="12" id="KW-0325">Glycoprotein</keyword>
<dbReference type="PROSITE" id="PS50026">
    <property type="entry name" value="EGF_3"/>
    <property type="match status" value="6"/>
</dbReference>
<dbReference type="Pfam" id="PF07657">
    <property type="entry name" value="MNNL"/>
    <property type="match status" value="1"/>
</dbReference>
<dbReference type="Gene3D" id="2.10.25.140">
    <property type="match status" value="1"/>
</dbReference>
<dbReference type="CDD" id="cd00054">
    <property type="entry name" value="EGF_CA"/>
    <property type="match status" value="5"/>
</dbReference>
<dbReference type="PANTHER" id="PTHR46628:SF1">
    <property type="entry name" value="PIRNA BIOGENESIS PROTEIN EXD1"/>
    <property type="match status" value="1"/>
</dbReference>
<dbReference type="PRINTS" id="PR00010">
    <property type="entry name" value="EGFBLOOD"/>
</dbReference>
<dbReference type="PROSITE" id="PS00022">
    <property type="entry name" value="EGF_1"/>
    <property type="match status" value="8"/>
</dbReference>
<dbReference type="InterPro" id="IPR052144">
    <property type="entry name" value="piRNA_biogenesis_EXD1"/>
</dbReference>
<evidence type="ECO:0000256" key="13">
    <source>
        <dbReference type="PROSITE-ProRule" id="PRU00076"/>
    </source>
</evidence>
<dbReference type="Gene3D" id="2.60.40.3510">
    <property type="match status" value="1"/>
</dbReference>
<feature type="disulfide bond" evidence="13">
    <location>
        <begin position="808"/>
        <end position="817"/>
    </location>
</feature>
<evidence type="ECO:0000256" key="12">
    <source>
        <dbReference type="ARBA" id="ARBA00023180"/>
    </source>
</evidence>
<feature type="disulfide bond" evidence="13">
    <location>
        <begin position="674"/>
        <end position="691"/>
    </location>
</feature>
<keyword evidence="9 15" id="KW-1133">Transmembrane helix</keyword>
<dbReference type="InterPro" id="IPR018097">
    <property type="entry name" value="EGF_Ca-bd_CS"/>
</dbReference>
<dbReference type="GO" id="GO:0003676">
    <property type="term" value="F:nucleic acid binding"/>
    <property type="evidence" value="ECO:0007669"/>
    <property type="project" value="InterPro"/>
</dbReference>
<dbReference type="InterPro" id="IPR009030">
    <property type="entry name" value="Growth_fac_rcpt_cys_sf"/>
</dbReference>
<keyword evidence="5 15" id="KW-0732">Signal</keyword>
<keyword evidence="2 15" id="KW-0217">Developmental protein</keyword>
<feature type="disulfide bond" evidence="14">
    <location>
        <begin position="491"/>
        <end position="503"/>
    </location>
</feature>
<dbReference type="SMART" id="SM00181">
    <property type="entry name" value="EGF"/>
    <property type="match status" value="9"/>
</dbReference>
<keyword evidence="11 13" id="KW-1015">Disulfide bond</keyword>
<dbReference type="PROSITE" id="PS01186">
    <property type="entry name" value="EGF_2"/>
    <property type="match status" value="6"/>
</dbReference>
<dbReference type="FunFam" id="2.10.25.10:FF:000472">
    <property type="entry name" value="Uncharacterized protein, isoform A"/>
    <property type="match status" value="1"/>
</dbReference>
<dbReference type="InterPro" id="IPR001881">
    <property type="entry name" value="EGF-like_Ca-bd_dom"/>
</dbReference>
<dbReference type="Pfam" id="PF01612">
    <property type="entry name" value="DNA_pol_A_exo1"/>
    <property type="match status" value="1"/>
</dbReference>
<keyword evidence="20" id="KW-1185">Reference proteome</keyword>
<dbReference type="GO" id="GO:1901222">
    <property type="term" value="P:regulation of non-canonical NF-kappaB signal transduction"/>
    <property type="evidence" value="ECO:0007669"/>
    <property type="project" value="UniProtKB-ARBA"/>
</dbReference>
<sequence length="990" mass="110946">MVVSDVEFLNILKGKRIKLTLKNSSYLGVLQRINHNKTLILSDVVSGSNGCRCPGSKMFFGHEILNVEFTNEANSASGNIHENKLEDHLTVKKFQPYRNPITLDEDEDDEEFINFVVIDEFHEKFGPAVMHIKRQHVIGVGVDGVEVYQHGRLCWLQIATKNKVYLFDILLLGARAFKNGLSMILESKHILKVIHDCRAIAGCLITQFGVKLTNVFDTQVADVMCFYSETGGFLPDRVSTLQEVVSLHLKVPSSQLLSLQMKSQLTKEEMEMWYKRPCPIPLLKVMALSVIHLQPLRLVLLDALMIDYMALVDSYLNSSHYTPDELGHVRMVLGSGVFEVELHHFQNTKGLLANGLSCGMTGCRTYFRVCLKNFQTVVYPGDCIFGKIATPVLGTDSFSIQQDARIRLPLNFTWPGAFSLVIEAWYSPAADLPGDITNPDFLISSFAIQRQLGIGPEWFPDEQRVMQTELRYSYRFICNENYYGDTCSKICTPRDDRFGHYTCKPDGQIACLPGWKGEYCQEPICLEGCNENNGNCTIPGECKCREGWQGLFCDVCKLHPSCKHGTCTEPWQCTCKEGWGGIFCDQDLNYCTHHKPCANGATCMNTGQGSYTCTCLPGFTGVNCDSEVRECDNQPCRNGGHCMESENGYRCACPQGFEGTHCEHRMLTCKDTPCFHSGKCRETDNGHSYMCECPAGYTGLNCEKKVDKCTSLQCTNGGHCVMHGNLRLCSCRSGFTGLRCEININECARNPCTNGSTCIDRINDYTCTCPPGYTGRHCEKPTDHCTSQPCLNGGTCTTGVEGEPFCICPTQYSGPQCQTINVPPISEKLSLAAISMGVGLVAILVLFCMVVVVIHHVKKQRNKEQDPETMNNLSKVDFQKENLISTLELKNTNKKIDLEVDCPREKSNPNHINHYHLDYKTSTGYKDELSLLDKDENCEKTIEEKKHLSRMYSERPECTISTICSSRDSMYQSVFVIAEEKNECIIATEV</sequence>
<evidence type="ECO:0000256" key="10">
    <source>
        <dbReference type="ARBA" id="ARBA00023136"/>
    </source>
</evidence>
<evidence type="ECO:0000313" key="20">
    <source>
        <dbReference type="Proteomes" id="UP001314229"/>
    </source>
</evidence>
<feature type="disulfide bond" evidence="13">
    <location>
        <begin position="653"/>
        <end position="662"/>
    </location>
</feature>
<comment type="caution">
    <text evidence="13">Lacks conserved residue(s) required for the propagation of feature annotation.</text>
</comment>
<evidence type="ECO:0000256" key="4">
    <source>
        <dbReference type="ARBA" id="ARBA00022692"/>
    </source>
</evidence>
<feature type="disulfide bond" evidence="14">
    <location>
        <begin position="478"/>
        <end position="487"/>
    </location>
</feature>
<dbReference type="InterPro" id="IPR001774">
    <property type="entry name" value="DSL"/>
</dbReference>
<name>A0AAV1NDL2_SCOSC</name>
<dbReference type="FunFam" id="2.10.25.140:FF:000001">
    <property type="entry name" value="Delta-like protein"/>
    <property type="match status" value="1"/>
</dbReference>
<protein>
    <recommendedName>
        <fullName evidence="15">Delta-like protein</fullName>
    </recommendedName>
</protein>
<feature type="domain" description="EGF-like" evidence="17">
    <location>
        <begin position="587"/>
        <end position="625"/>
    </location>
</feature>
<dbReference type="GO" id="GO:0048513">
    <property type="term" value="P:animal organ development"/>
    <property type="evidence" value="ECO:0007669"/>
    <property type="project" value="UniProtKB-ARBA"/>
</dbReference>
<dbReference type="CDD" id="cd06148">
    <property type="entry name" value="Egl_like_exo"/>
    <property type="match status" value="1"/>
</dbReference>
<evidence type="ECO:0000256" key="3">
    <source>
        <dbReference type="ARBA" id="ARBA00022536"/>
    </source>
</evidence>
<evidence type="ECO:0000256" key="6">
    <source>
        <dbReference type="ARBA" id="ARBA00022737"/>
    </source>
</evidence>
<feature type="disulfide bond" evidence="14">
    <location>
        <begin position="511"/>
        <end position="520"/>
    </location>
</feature>
<evidence type="ECO:0000256" key="5">
    <source>
        <dbReference type="ARBA" id="ARBA00022729"/>
    </source>
</evidence>
<dbReference type="GO" id="GO:1990923">
    <property type="term" value="C:PET complex"/>
    <property type="evidence" value="ECO:0007669"/>
    <property type="project" value="TreeGrafter"/>
</dbReference>
<dbReference type="Pfam" id="PF01414">
    <property type="entry name" value="DSL"/>
    <property type="match status" value="1"/>
</dbReference>
<dbReference type="GO" id="GO:0007417">
    <property type="term" value="P:central nervous system development"/>
    <property type="evidence" value="ECO:0007669"/>
    <property type="project" value="UniProtKB-ARBA"/>
</dbReference>
<dbReference type="Gene3D" id="2.10.25.10">
    <property type="entry name" value="Laminin"/>
    <property type="match status" value="7"/>
</dbReference>
<dbReference type="InterPro" id="IPR011651">
    <property type="entry name" value="Notch_ligand_N"/>
</dbReference>
<dbReference type="GO" id="GO:0060218">
    <property type="term" value="P:hematopoietic stem cell differentiation"/>
    <property type="evidence" value="ECO:0007669"/>
    <property type="project" value="UniProtKB-ARBA"/>
</dbReference>
<dbReference type="InterPro" id="IPR036397">
    <property type="entry name" value="RNaseH_sf"/>
</dbReference>
<comment type="function">
    <text evidence="15">Putative Notch ligand involved in the mediation of Notch signaling.</text>
</comment>
<dbReference type="Pfam" id="PF21795">
    <property type="entry name" value="JAG1-like_EGF2"/>
    <property type="match status" value="1"/>
</dbReference>
<feature type="domain" description="DSL" evidence="18">
    <location>
        <begin position="476"/>
        <end position="520"/>
    </location>
</feature>
<feature type="disulfide bond" evidence="13">
    <location>
        <begin position="693"/>
        <end position="702"/>
    </location>
</feature>
<dbReference type="PROSITE" id="PS01187">
    <property type="entry name" value="EGF_CA"/>
    <property type="match status" value="1"/>
</dbReference>
<dbReference type="GO" id="GO:0007219">
    <property type="term" value="P:Notch signaling pathway"/>
    <property type="evidence" value="ECO:0007669"/>
    <property type="project" value="InterPro"/>
</dbReference>
<accession>A0AAV1NDL2</accession>
<dbReference type="PROSITE" id="PS51051">
    <property type="entry name" value="DSL"/>
    <property type="match status" value="1"/>
</dbReference>
<dbReference type="SMART" id="SM00179">
    <property type="entry name" value="EGF_CA"/>
    <property type="match status" value="6"/>
</dbReference>
<feature type="transmembrane region" description="Helical" evidence="16">
    <location>
        <begin position="829"/>
        <end position="854"/>
    </location>
</feature>
<dbReference type="InterPro" id="IPR012337">
    <property type="entry name" value="RNaseH-like_sf"/>
</dbReference>
<evidence type="ECO:0000256" key="16">
    <source>
        <dbReference type="SAM" id="Phobius"/>
    </source>
</evidence>
<evidence type="ECO:0000313" key="19">
    <source>
        <dbReference type="EMBL" id="CAK6957113.1"/>
    </source>
</evidence>
<keyword evidence="10 15" id="KW-0472">Membrane</keyword>
<evidence type="ECO:0000256" key="1">
    <source>
        <dbReference type="ARBA" id="ARBA00004479"/>
    </source>
</evidence>
<dbReference type="Pfam" id="PF00008">
    <property type="entry name" value="EGF"/>
    <property type="match status" value="5"/>
</dbReference>
<evidence type="ECO:0000259" key="17">
    <source>
        <dbReference type="PROSITE" id="PS50026"/>
    </source>
</evidence>
<dbReference type="FunFam" id="2.10.25.10:FF:000064">
    <property type="entry name" value="Delta-like protein"/>
    <property type="match status" value="1"/>
</dbReference>
<dbReference type="GO" id="GO:0016020">
    <property type="term" value="C:membrane"/>
    <property type="evidence" value="ECO:0007669"/>
    <property type="project" value="UniProtKB-SubCell"/>
</dbReference>
<gene>
    <name evidence="19" type="ORF">FSCOSCO3_A008468</name>
</gene>
<dbReference type="GO" id="GO:0008408">
    <property type="term" value="F:3'-5' exonuclease activity"/>
    <property type="evidence" value="ECO:0007669"/>
    <property type="project" value="InterPro"/>
</dbReference>
<feature type="disulfide bond" evidence="13">
    <location>
        <begin position="769"/>
        <end position="778"/>
    </location>
</feature>
<comment type="subcellular location">
    <subcellularLocation>
        <location evidence="1 15">Membrane</location>
        <topology evidence="1 15">Single-pass type I membrane protein</topology>
    </subcellularLocation>
</comment>
<feature type="domain" description="EGF-like" evidence="17">
    <location>
        <begin position="705"/>
        <end position="741"/>
    </location>
</feature>
<dbReference type="FunFam" id="2.10.25.10:FF:000018">
    <property type="entry name" value="Delta-like 1"/>
    <property type="match status" value="1"/>
</dbReference>
<dbReference type="PANTHER" id="PTHR46628">
    <property type="entry name" value="PIRNA BIOGENESIS PROTEIN EXD1"/>
    <property type="match status" value="1"/>
</dbReference>
<reference evidence="19 20" key="1">
    <citation type="submission" date="2024-01" db="EMBL/GenBank/DDBJ databases">
        <authorList>
            <person name="Alioto T."/>
            <person name="Alioto T."/>
            <person name="Gomez Garrido J."/>
        </authorList>
    </citation>
    <scope>NUCLEOTIDE SEQUENCE [LARGE SCALE GENOMIC DNA]</scope>
</reference>
<organism evidence="19 20">
    <name type="scientific">Scomber scombrus</name>
    <name type="common">Atlantic mackerel</name>
    <name type="synonym">Scomber vernalis</name>
    <dbReference type="NCBI Taxonomy" id="13677"/>
    <lineage>
        <taxon>Eukaryota</taxon>
        <taxon>Metazoa</taxon>
        <taxon>Chordata</taxon>
        <taxon>Craniata</taxon>
        <taxon>Vertebrata</taxon>
        <taxon>Euteleostomi</taxon>
        <taxon>Actinopterygii</taxon>
        <taxon>Neopterygii</taxon>
        <taxon>Teleostei</taxon>
        <taxon>Neoteleostei</taxon>
        <taxon>Acanthomorphata</taxon>
        <taxon>Pelagiaria</taxon>
        <taxon>Scombriformes</taxon>
        <taxon>Scombridae</taxon>
        <taxon>Scomber</taxon>
    </lineage>
</organism>
<evidence type="ECO:0000256" key="9">
    <source>
        <dbReference type="ARBA" id="ARBA00022989"/>
    </source>
</evidence>
<evidence type="ECO:0000256" key="8">
    <source>
        <dbReference type="ARBA" id="ARBA00022837"/>
    </source>
</evidence>
<dbReference type="InterPro" id="IPR000152">
    <property type="entry name" value="EGF-type_Asp/Asn_hydroxyl_site"/>
</dbReference>
<keyword evidence="6 15" id="KW-0677">Repeat</keyword>
<evidence type="ECO:0000256" key="15">
    <source>
        <dbReference type="RuleBase" id="RU280815"/>
    </source>
</evidence>
<feature type="disulfide bond" evidence="13">
    <location>
        <begin position="615"/>
        <end position="624"/>
    </location>
</feature>
<dbReference type="InterPro" id="IPR000742">
    <property type="entry name" value="EGF"/>
</dbReference>